<protein>
    <submittedName>
        <fullName evidence="2">Uncharacterized protein</fullName>
    </submittedName>
</protein>
<dbReference type="Proteomes" id="UP000806542">
    <property type="component" value="Unassembled WGS sequence"/>
</dbReference>
<evidence type="ECO:0000313" key="3">
    <source>
        <dbReference type="Proteomes" id="UP000806542"/>
    </source>
</evidence>
<feature type="transmembrane region" description="Helical" evidence="1">
    <location>
        <begin position="145"/>
        <end position="167"/>
    </location>
</feature>
<organism evidence="2 3">
    <name type="scientific">Ructibacterium gallinarum</name>
    <dbReference type="NCBI Taxonomy" id="2779355"/>
    <lineage>
        <taxon>Bacteria</taxon>
        <taxon>Bacillati</taxon>
        <taxon>Bacillota</taxon>
        <taxon>Clostridia</taxon>
        <taxon>Eubacteriales</taxon>
        <taxon>Oscillospiraceae</taxon>
        <taxon>Ructibacterium</taxon>
    </lineage>
</organism>
<feature type="transmembrane region" description="Helical" evidence="1">
    <location>
        <begin position="12"/>
        <end position="31"/>
    </location>
</feature>
<reference evidence="2" key="1">
    <citation type="submission" date="2020-10" db="EMBL/GenBank/DDBJ databases">
        <title>ChiBAC.</title>
        <authorList>
            <person name="Zenner C."/>
            <person name="Hitch T.C.A."/>
            <person name="Clavel T."/>
        </authorList>
    </citation>
    <scope>NUCLEOTIDE SEQUENCE</scope>
    <source>
        <strain evidence="2">DSM 107454</strain>
    </source>
</reference>
<dbReference type="EMBL" id="JADCKB010000003">
    <property type="protein sequence ID" value="MBE5039294.1"/>
    <property type="molecule type" value="Genomic_DNA"/>
</dbReference>
<evidence type="ECO:0000313" key="2">
    <source>
        <dbReference type="EMBL" id="MBE5039294.1"/>
    </source>
</evidence>
<comment type="caution">
    <text evidence="2">The sequence shown here is derived from an EMBL/GenBank/DDBJ whole genome shotgun (WGS) entry which is preliminary data.</text>
</comment>
<keyword evidence="1" id="KW-0472">Membrane</keyword>
<feature type="transmembrane region" description="Helical" evidence="1">
    <location>
        <begin position="37"/>
        <end position="56"/>
    </location>
</feature>
<keyword evidence="1" id="KW-0812">Transmembrane</keyword>
<sequence length="197" mass="22746">MKLGKAVAKLYLYHILFVFISLFLIVPLWTLVEKLPFLYSSLTGLIYVIAMYSIGWNCGKMDSRKIPGFYPNPKFPFIAAAMGLILPVILLIFRLVFPDIWPLNLPFVNGEYDFFLSGNRLAGTADFIFKTWYFPLEAFLGNSNIVTYILVMLVQPLFFIAGYFVGLTKFRILDVVMEKLVYAKKKQQQNQKSPWNK</sequence>
<keyword evidence="3" id="KW-1185">Reference proteome</keyword>
<dbReference type="AlphaFoldDB" id="A0A9D5R8B7"/>
<name>A0A9D5R8B7_9FIRM</name>
<proteinExistence type="predicted"/>
<keyword evidence="1" id="KW-1133">Transmembrane helix</keyword>
<feature type="transmembrane region" description="Helical" evidence="1">
    <location>
        <begin position="77"/>
        <end position="97"/>
    </location>
</feature>
<dbReference type="RefSeq" id="WP_226391859.1">
    <property type="nucleotide sequence ID" value="NZ_JADCKB010000003.1"/>
</dbReference>
<evidence type="ECO:0000256" key="1">
    <source>
        <dbReference type="SAM" id="Phobius"/>
    </source>
</evidence>
<gene>
    <name evidence="2" type="ORF">INF28_02275</name>
</gene>
<accession>A0A9D5R8B7</accession>